<reference evidence="1" key="1">
    <citation type="submission" date="2021-02" db="EMBL/GenBank/DDBJ databases">
        <authorList>
            <person name="Dougan E. K."/>
            <person name="Rhodes N."/>
            <person name="Thang M."/>
            <person name="Chan C."/>
        </authorList>
    </citation>
    <scope>NUCLEOTIDE SEQUENCE</scope>
</reference>
<evidence type="ECO:0000313" key="2">
    <source>
        <dbReference type="Proteomes" id="UP000654075"/>
    </source>
</evidence>
<organism evidence="1 2">
    <name type="scientific">Polarella glacialis</name>
    <name type="common">Dinoflagellate</name>
    <dbReference type="NCBI Taxonomy" id="89957"/>
    <lineage>
        <taxon>Eukaryota</taxon>
        <taxon>Sar</taxon>
        <taxon>Alveolata</taxon>
        <taxon>Dinophyceae</taxon>
        <taxon>Suessiales</taxon>
        <taxon>Suessiaceae</taxon>
        <taxon>Polarella</taxon>
    </lineage>
</organism>
<dbReference type="AlphaFoldDB" id="A0A813HC88"/>
<gene>
    <name evidence="1" type="ORF">PGLA1383_LOCUS51134</name>
</gene>
<proteinExistence type="predicted"/>
<dbReference type="Proteomes" id="UP000654075">
    <property type="component" value="Unassembled WGS sequence"/>
</dbReference>
<name>A0A813HC88_POLGL</name>
<dbReference type="EMBL" id="CAJNNV010031300">
    <property type="protein sequence ID" value="CAE8635530.1"/>
    <property type="molecule type" value="Genomic_DNA"/>
</dbReference>
<keyword evidence="2" id="KW-1185">Reference proteome</keyword>
<evidence type="ECO:0000313" key="1">
    <source>
        <dbReference type="EMBL" id="CAE8635530.1"/>
    </source>
</evidence>
<comment type="caution">
    <text evidence="1">The sequence shown here is derived from an EMBL/GenBank/DDBJ whole genome shotgun (WGS) entry which is preliminary data.</text>
</comment>
<sequence length="212" mass="23104">MDRWRDRVKNLPAVAPQVPRKVRVAGNLSEEIKELAVVTARLTMQLAARSREHDAALQTVTLISEHSPVTAAIRSAGQQYAKDASTHRMPTPPHIHLWAAAIQEALKSSNITAEDKAILLMHAASTGSPEDLVDTVHCARLTRAFLPETFKLRISVAEPLQPVLAALLRVLKADGASVKSGVAARHTDERKLGELLTHMNAWQRTNSGQDGS</sequence>
<protein>
    <submittedName>
        <fullName evidence="1">Uncharacterized protein</fullName>
    </submittedName>
</protein>
<accession>A0A813HC88</accession>